<reference evidence="2" key="1">
    <citation type="submission" date="2017-03" db="EMBL/GenBank/DDBJ databases">
        <title>Phytopthora megakarya and P. palmivora, two closely related causual agents of cacao black pod achieved similar genome size and gene model numbers by different mechanisms.</title>
        <authorList>
            <person name="Ali S."/>
            <person name="Shao J."/>
            <person name="Larry D.J."/>
            <person name="Kronmiller B."/>
            <person name="Shen D."/>
            <person name="Strem M.D."/>
            <person name="Melnick R.L."/>
            <person name="Guiltinan M.J."/>
            <person name="Tyler B.M."/>
            <person name="Meinhardt L.W."/>
            <person name="Bailey B.A."/>
        </authorList>
    </citation>
    <scope>NUCLEOTIDE SEQUENCE [LARGE SCALE GENOMIC DNA]</scope>
    <source>
        <strain evidence="2">zdho120</strain>
    </source>
</reference>
<protein>
    <submittedName>
        <fullName evidence="1">Uncharacterized protein</fullName>
    </submittedName>
</protein>
<organism evidence="1 2">
    <name type="scientific">Phytophthora megakarya</name>
    <dbReference type="NCBI Taxonomy" id="4795"/>
    <lineage>
        <taxon>Eukaryota</taxon>
        <taxon>Sar</taxon>
        <taxon>Stramenopiles</taxon>
        <taxon>Oomycota</taxon>
        <taxon>Peronosporomycetes</taxon>
        <taxon>Peronosporales</taxon>
        <taxon>Peronosporaceae</taxon>
        <taxon>Phytophthora</taxon>
    </lineage>
</organism>
<keyword evidence="2" id="KW-1185">Reference proteome</keyword>
<dbReference type="EMBL" id="NBNE01003475">
    <property type="protein sequence ID" value="OWZ07603.1"/>
    <property type="molecule type" value="Genomic_DNA"/>
</dbReference>
<gene>
    <name evidence="1" type="ORF">PHMEG_00019986</name>
</gene>
<dbReference type="STRING" id="4795.A0A225VQ93"/>
<dbReference type="OrthoDB" id="123873at2759"/>
<proteinExistence type="predicted"/>
<dbReference type="Proteomes" id="UP000198211">
    <property type="component" value="Unassembled WGS sequence"/>
</dbReference>
<accession>A0A225VQ93</accession>
<evidence type="ECO:0000313" key="2">
    <source>
        <dbReference type="Proteomes" id="UP000198211"/>
    </source>
</evidence>
<comment type="caution">
    <text evidence="1">The sequence shown here is derived from an EMBL/GenBank/DDBJ whole genome shotgun (WGS) entry which is preliminary data.</text>
</comment>
<evidence type="ECO:0000313" key="1">
    <source>
        <dbReference type="EMBL" id="OWZ07603.1"/>
    </source>
</evidence>
<sequence>MGLYCVGTIQTNRLGYCKEIICKKKRDQKTRIVVLVRFRSLRMYRAYNMLDGLRVKLDQVVRKDKTGEQQKVVARCIIKDYHKFMGSVDVHAQLRLHRHSIQRSITLAVHACTSLSLFSTFWENCSYITLLACIIHSRPV</sequence>
<name>A0A225VQ93_9STRA</name>
<dbReference type="AlphaFoldDB" id="A0A225VQ93"/>